<evidence type="ECO:0000256" key="3">
    <source>
        <dbReference type="ARBA" id="ARBA00022448"/>
    </source>
</evidence>
<comment type="caution">
    <text evidence="8">The sequence shown here is derived from an EMBL/GenBank/DDBJ whole genome shotgun (WGS) entry which is preliminary data.</text>
</comment>
<dbReference type="InterPro" id="IPR010130">
    <property type="entry name" value="T1SS_OMP_TolC"/>
</dbReference>
<evidence type="ECO:0000313" key="8">
    <source>
        <dbReference type="EMBL" id="TGG92926.1"/>
    </source>
</evidence>
<dbReference type="GO" id="GO:0015288">
    <property type="term" value="F:porin activity"/>
    <property type="evidence" value="ECO:0007669"/>
    <property type="project" value="TreeGrafter"/>
</dbReference>
<evidence type="ECO:0000256" key="5">
    <source>
        <dbReference type="ARBA" id="ARBA00022692"/>
    </source>
</evidence>
<dbReference type="InterPro" id="IPR003423">
    <property type="entry name" value="OMP_efflux"/>
</dbReference>
<evidence type="ECO:0000256" key="1">
    <source>
        <dbReference type="ARBA" id="ARBA00004442"/>
    </source>
</evidence>
<protein>
    <recommendedName>
        <fullName evidence="10">TolC family outer membrane protein</fullName>
    </recommendedName>
</protein>
<dbReference type="PANTHER" id="PTHR30026">
    <property type="entry name" value="OUTER MEMBRANE PROTEIN TOLC"/>
    <property type="match status" value="1"/>
</dbReference>
<keyword evidence="6" id="KW-0472">Membrane</keyword>
<keyword evidence="3" id="KW-0813">Transport</keyword>
<dbReference type="SUPFAM" id="SSF56954">
    <property type="entry name" value="Outer membrane efflux proteins (OEP)"/>
    <property type="match status" value="1"/>
</dbReference>
<evidence type="ECO:0000313" key="9">
    <source>
        <dbReference type="Proteomes" id="UP000297475"/>
    </source>
</evidence>
<comment type="subcellular location">
    <subcellularLocation>
        <location evidence="1">Cell outer membrane</location>
    </subcellularLocation>
</comment>
<accession>A0A4Z0WF22</accession>
<evidence type="ECO:0000256" key="2">
    <source>
        <dbReference type="ARBA" id="ARBA00007613"/>
    </source>
</evidence>
<evidence type="ECO:0000256" key="7">
    <source>
        <dbReference type="ARBA" id="ARBA00023237"/>
    </source>
</evidence>
<reference evidence="8 9" key="1">
    <citation type="submission" date="2019-04" db="EMBL/GenBank/DDBJ databases">
        <title>Natronospirillum operosus gen. nov., sp. nov., a haloalkaliphilic satellite isolated from decaying biomass of laboratory culture of cyanobacterium Geitlerinema sp. and proposal of Natronospirillaceae fam. nov. and Saccharospirillaceae fam. nov.</title>
        <authorList>
            <person name="Kevbrin V."/>
            <person name="Boltyanskaya Y."/>
            <person name="Koziaeva V."/>
            <person name="Grouzdev D.S."/>
            <person name="Park M."/>
            <person name="Cho J."/>
        </authorList>
    </citation>
    <scope>NUCLEOTIDE SEQUENCE [LARGE SCALE GENOMIC DNA]</scope>
    <source>
        <strain evidence="8 9">G-116</strain>
    </source>
</reference>
<keyword evidence="7" id="KW-0998">Cell outer membrane</keyword>
<gene>
    <name evidence="8" type="ORF">E4656_12460</name>
</gene>
<dbReference type="GO" id="GO:0015562">
    <property type="term" value="F:efflux transmembrane transporter activity"/>
    <property type="evidence" value="ECO:0007669"/>
    <property type="project" value="InterPro"/>
</dbReference>
<dbReference type="RefSeq" id="WP_135483598.1">
    <property type="nucleotide sequence ID" value="NZ_SRMF01000004.1"/>
</dbReference>
<evidence type="ECO:0000256" key="4">
    <source>
        <dbReference type="ARBA" id="ARBA00022452"/>
    </source>
</evidence>
<dbReference type="PANTHER" id="PTHR30026:SF20">
    <property type="entry name" value="OUTER MEMBRANE PROTEIN TOLC"/>
    <property type="match status" value="1"/>
</dbReference>
<organism evidence="8 9">
    <name type="scientific">Natronospirillum operosum</name>
    <dbReference type="NCBI Taxonomy" id="2759953"/>
    <lineage>
        <taxon>Bacteria</taxon>
        <taxon>Pseudomonadati</taxon>
        <taxon>Pseudomonadota</taxon>
        <taxon>Gammaproteobacteria</taxon>
        <taxon>Oceanospirillales</taxon>
        <taxon>Natronospirillaceae</taxon>
        <taxon>Natronospirillum</taxon>
    </lineage>
</organism>
<name>A0A4Z0WF22_9GAMM</name>
<dbReference type="AlphaFoldDB" id="A0A4Z0WF22"/>
<dbReference type="EMBL" id="SRMF01000004">
    <property type="protein sequence ID" value="TGG92926.1"/>
    <property type="molecule type" value="Genomic_DNA"/>
</dbReference>
<dbReference type="GO" id="GO:0009279">
    <property type="term" value="C:cell outer membrane"/>
    <property type="evidence" value="ECO:0007669"/>
    <property type="project" value="UniProtKB-SubCell"/>
</dbReference>
<dbReference type="GO" id="GO:1990281">
    <property type="term" value="C:efflux pump complex"/>
    <property type="evidence" value="ECO:0007669"/>
    <property type="project" value="TreeGrafter"/>
</dbReference>
<keyword evidence="5" id="KW-0812">Transmembrane</keyword>
<sequence>MHANKWLLAGIIGLVSLPLQAQSLEELYRSALRNDTQLSAAMSNARATETRVTEGRSALLPRLTLEGESGAEYSRSGDGFPGADGDGLTEYTAGAALVLTQNIFNRQAIDGYQAVQSLARQSDAEVEAARADLLQRVVDAYLDVLKAREGVTLAERVIQTVERQLEQTQERYDVGLVAVTDVLEATAALDQSRADLLQAQNGLTLARQNLSRITGMEIDQLPRLASDFDPNSVEIGELEDWLGLSRQNPGLVSGRLGLRASEEERRANEADLFPVVSAQARYGYNASYIDDRPGSLQNPMPDDFQDGGNLSLALTATISFPVYDGGSRRAGLDRSGFQIDAQQAQLDGQTQQIELSVRQLHQQLQADLSRIQALRQVVSSRESAAEATELGYEVGSRNVVEVLNAQQALLNAQTDLSNARHDFLSNYFQLKEAAGDLAERDILWLNNQLTRR</sequence>
<dbReference type="InterPro" id="IPR051906">
    <property type="entry name" value="TolC-like"/>
</dbReference>
<dbReference type="NCBIfam" id="TIGR01844">
    <property type="entry name" value="type_I_sec_TolC"/>
    <property type="match status" value="1"/>
</dbReference>
<evidence type="ECO:0008006" key="10">
    <source>
        <dbReference type="Google" id="ProtNLM"/>
    </source>
</evidence>
<dbReference type="Gene3D" id="1.20.1600.10">
    <property type="entry name" value="Outer membrane efflux proteins (OEP)"/>
    <property type="match status" value="1"/>
</dbReference>
<evidence type="ECO:0000256" key="6">
    <source>
        <dbReference type="ARBA" id="ARBA00023136"/>
    </source>
</evidence>
<dbReference type="Pfam" id="PF02321">
    <property type="entry name" value="OEP"/>
    <property type="match status" value="2"/>
</dbReference>
<comment type="similarity">
    <text evidence="2">Belongs to the outer membrane factor (OMF) (TC 1.B.17) family.</text>
</comment>
<dbReference type="OrthoDB" id="9813458at2"/>
<proteinExistence type="inferred from homology"/>
<keyword evidence="4" id="KW-1134">Transmembrane beta strand</keyword>
<dbReference type="Proteomes" id="UP000297475">
    <property type="component" value="Unassembled WGS sequence"/>
</dbReference>
<keyword evidence="9" id="KW-1185">Reference proteome</keyword>